<evidence type="ECO:0000256" key="2">
    <source>
        <dbReference type="ARBA" id="ARBA00022857"/>
    </source>
</evidence>
<evidence type="ECO:0000256" key="1">
    <source>
        <dbReference type="ARBA" id="ARBA00006484"/>
    </source>
</evidence>
<dbReference type="Proteomes" id="UP000191094">
    <property type="component" value="Unassembled WGS sequence"/>
</dbReference>
<comment type="caution">
    <text evidence="5">The sequence shown here is derived from an EMBL/GenBank/DDBJ whole genome shotgun (WGS) entry which is preliminary data.</text>
</comment>
<dbReference type="Gene3D" id="3.40.50.720">
    <property type="entry name" value="NAD(P)-binding Rossmann-like Domain"/>
    <property type="match status" value="1"/>
</dbReference>
<evidence type="ECO:0000313" key="6">
    <source>
        <dbReference type="Proteomes" id="UP000191094"/>
    </source>
</evidence>
<dbReference type="RefSeq" id="WP_078307438.1">
    <property type="nucleotide sequence ID" value="NZ_CP174475.1"/>
</dbReference>
<keyword evidence="2" id="KW-0521">NADP</keyword>
<dbReference type="EMBL" id="MUYT01000007">
    <property type="protein sequence ID" value="OOS20699.1"/>
    <property type="molecule type" value="Genomic_DNA"/>
</dbReference>
<protein>
    <submittedName>
        <fullName evidence="5">Short-chain dehydrogenase</fullName>
    </submittedName>
</protein>
<comment type="similarity">
    <text evidence="1 4">Belongs to the short-chain dehydrogenases/reductases (SDR) family.</text>
</comment>
<evidence type="ECO:0000256" key="4">
    <source>
        <dbReference type="RuleBase" id="RU000363"/>
    </source>
</evidence>
<dbReference type="PRINTS" id="PR00080">
    <property type="entry name" value="SDRFAMILY"/>
</dbReference>
<dbReference type="Pfam" id="PF00106">
    <property type="entry name" value="adh_short"/>
    <property type="match status" value="1"/>
</dbReference>
<evidence type="ECO:0000313" key="5">
    <source>
        <dbReference type="EMBL" id="OOS20699.1"/>
    </source>
</evidence>
<dbReference type="GO" id="GO:0016491">
    <property type="term" value="F:oxidoreductase activity"/>
    <property type="evidence" value="ECO:0007669"/>
    <property type="project" value="UniProtKB-KW"/>
</dbReference>
<keyword evidence="6" id="KW-1185">Reference proteome</keyword>
<dbReference type="OrthoDB" id="658698at2"/>
<dbReference type="PANTHER" id="PTHR43391:SF14">
    <property type="entry name" value="DEHYDROGENASE_REDUCTASE SDR FAMILY PROTEIN 7-LIKE"/>
    <property type="match status" value="1"/>
</dbReference>
<dbReference type="SUPFAM" id="SSF51735">
    <property type="entry name" value="NAD(P)-binding Rossmann-fold domains"/>
    <property type="match status" value="1"/>
</dbReference>
<reference evidence="5 6" key="1">
    <citation type="submission" date="2017-02" db="EMBL/GenBank/DDBJ databases">
        <title>Draft genome sequence of Moraxella lincolnii CCUG 9405T type strain.</title>
        <authorList>
            <person name="Salva-Serra F."/>
            <person name="Engstrom-Jakobsson H."/>
            <person name="Thorell K."/>
            <person name="Jaen-Luchoro D."/>
            <person name="Gonzales-Siles L."/>
            <person name="Karlsson R."/>
            <person name="Yazdan S."/>
            <person name="Boulund F."/>
            <person name="Johnning A."/>
            <person name="Engstrand L."/>
            <person name="Kristiansson E."/>
            <person name="Moore E."/>
        </authorList>
    </citation>
    <scope>NUCLEOTIDE SEQUENCE [LARGE SCALE GENOMIC DNA]</scope>
    <source>
        <strain evidence="5 6">CCUG 9405</strain>
    </source>
</reference>
<proteinExistence type="inferred from homology"/>
<gene>
    <name evidence="5" type="ORF">B0682_06095</name>
</gene>
<keyword evidence="3" id="KW-0560">Oxidoreductase</keyword>
<organism evidence="5 6">
    <name type="scientific">Lwoffella lincolnii</name>
    <dbReference type="NCBI Taxonomy" id="90241"/>
    <lineage>
        <taxon>Bacteria</taxon>
        <taxon>Pseudomonadati</taxon>
        <taxon>Pseudomonadota</taxon>
        <taxon>Gammaproteobacteria</taxon>
        <taxon>Moraxellales</taxon>
        <taxon>Moraxellaceae</taxon>
        <taxon>Lwoffella</taxon>
    </lineage>
</organism>
<dbReference type="InterPro" id="IPR036291">
    <property type="entry name" value="NAD(P)-bd_dom_sf"/>
</dbReference>
<dbReference type="PANTHER" id="PTHR43391">
    <property type="entry name" value="RETINOL DEHYDROGENASE-RELATED"/>
    <property type="match status" value="1"/>
</dbReference>
<dbReference type="STRING" id="90241.B0682_06095"/>
<evidence type="ECO:0000256" key="3">
    <source>
        <dbReference type="ARBA" id="ARBA00023002"/>
    </source>
</evidence>
<name>A0A1T0CEI9_9GAMM</name>
<accession>A0A1T0CEI9</accession>
<dbReference type="AlphaFoldDB" id="A0A1T0CEI9"/>
<sequence>MTTLTILITGASKGIGLATAKRLAKKGHRLALFDIDTDSLTTISKDKTFAKLNKKHALITGTMDVTNPNDWDNALATTLQSFGNIHVLINNAGVIVSGDLPDTKLTQQLSLIDINCKGVMIGCHKVGKLLQTSPSPYSKIINLSSASAIYGQPEIAPYSASKFFVRGLTEALNLEYEPKGIKVIDVMPLWVKTDLTDGITVTSIDRLGLQLTADDVAKKLAQLSTIPNQDINKVHYPIGLTSHLLYQLADIIPSPMVRVINGRFASR</sequence>
<dbReference type="InterPro" id="IPR002347">
    <property type="entry name" value="SDR_fam"/>
</dbReference>
<dbReference type="PRINTS" id="PR00081">
    <property type="entry name" value="GDHRDH"/>
</dbReference>